<keyword evidence="4 6" id="KW-1133">Transmembrane helix</keyword>
<evidence type="ECO:0000256" key="2">
    <source>
        <dbReference type="ARBA" id="ARBA00010199"/>
    </source>
</evidence>
<sequence>MLRPPSWRALRPLLQGGFALLLRQGALNVGFVAATRKAQALDPTGVAAAAYAITMQIYSLGVVVQLGVQGAAAALVPAALSLPPSNGGGPRLARRTADRLFAWGATIGIGMATAQLLLIPHITPLFSTLPQIQRAVVAPCRTSALVQVLNGIIFAGEGVLMGVGGFGFLAGLTSVGVLAMVCGLMLPNCGLNGILLSLGAFHVVQAAGVLYHHLRLGPLAVRRATENGHMRE</sequence>
<evidence type="ECO:0000256" key="6">
    <source>
        <dbReference type="SAM" id="Phobius"/>
    </source>
</evidence>
<dbReference type="GO" id="GO:0016020">
    <property type="term" value="C:membrane"/>
    <property type="evidence" value="ECO:0007669"/>
    <property type="project" value="UniProtKB-SubCell"/>
</dbReference>
<evidence type="ECO:0000313" key="7">
    <source>
        <dbReference type="EMBL" id="CAE0782298.1"/>
    </source>
</evidence>
<proteinExistence type="inferred from homology"/>
<feature type="transmembrane region" description="Helical" evidence="6">
    <location>
        <begin position="100"/>
        <end position="119"/>
    </location>
</feature>
<dbReference type="PANTHER" id="PTHR42893">
    <property type="entry name" value="PROTEIN DETOXIFICATION 44, CHLOROPLASTIC-RELATED"/>
    <property type="match status" value="1"/>
</dbReference>
<reference evidence="7" key="1">
    <citation type="submission" date="2021-01" db="EMBL/GenBank/DDBJ databases">
        <authorList>
            <person name="Corre E."/>
            <person name="Pelletier E."/>
            <person name="Niang G."/>
            <person name="Scheremetjew M."/>
            <person name="Finn R."/>
            <person name="Kale V."/>
            <person name="Holt S."/>
            <person name="Cochrane G."/>
            <person name="Meng A."/>
            <person name="Brown T."/>
            <person name="Cohen L."/>
        </authorList>
    </citation>
    <scope>NUCLEOTIDE SEQUENCE</scope>
    <source>
        <strain evidence="7">CCMP645</strain>
    </source>
</reference>
<keyword evidence="3 6" id="KW-0812">Transmembrane</keyword>
<dbReference type="InterPro" id="IPR044644">
    <property type="entry name" value="DinF-like"/>
</dbReference>
<accession>A0A7S4BZK7</accession>
<organism evidence="7">
    <name type="scientific">Chrysotila carterae</name>
    <name type="common">Marine alga</name>
    <name type="synonym">Syracosphaera carterae</name>
    <dbReference type="NCBI Taxonomy" id="13221"/>
    <lineage>
        <taxon>Eukaryota</taxon>
        <taxon>Haptista</taxon>
        <taxon>Haptophyta</taxon>
        <taxon>Prymnesiophyceae</taxon>
        <taxon>Isochrysidales</taxon>
        <taxon>Isochrysidaceae</taxon>
        <taxon>Chrysotila</taxon>
    </lineage>
</organism>
<evidence type="ECO:0000256" key="3">
    <source>
        <dbReference type="ARBA" id="ARBA00022692"/>
    </source>
</evidence>
<name>A0A7S4BZK7_CHRCT</name>
<keyword evidence="5 6" id="KW-0472">Membrane</keyword>
<feature type="transmembrane region" description="Helical" evidence="6">
    <location>
        <begin position="166"/>
        <end position="186"/>
    </location>
</feature>
<evidence type="ECO:0000256" key="1">
    <source>
        <dbReference type="ARBA" id="ARBA00004141"/>
    </source>
</evidence>
<gene>
    <name evidence="7" type="ORF">PCAR00345_LOCUS34994</name>
</gene>
<comment type="similarity">
    <text evidence="2">Belongs to the multi antimicrobial extrusion (MATE) (TC 2.A.66.1) family.</text>
</comment>
<evidence type="ECO:0008006" key="8">
    <source>
        <dbReference type="Google" id="ProtNLM"/>
    </source>
</evidence>
<dbReference type="EMBL" id="HBIZ01054631">
    <property type="protein sequence ID" value="CAE0782298.1"/>
    <property type="molecule type" value="Transcribed_RNA"/>
</dbReference>
<dbReference type="PANTHER" id="PTHR42893:SF46">
    <property type="entry name" value="PROTEIN DETOXIFICATION 44, CHLOROPLASTIC"/>
    <property type="match status" value="1"/>
</dbReference>
<comment type="subcellular location">
    <subcellularLocation>
        <location evidence="1">Membrane</location>
        <topology evidence="1">Multi-pass membrane protein</topology>
    </subcellularLocation>
</comment>
<protein>
    <recommendedName>
        <fullName evidence="8">Protein RFT1 homolog</fullName>
    </recommendedName>
</protein>
<dbReference type="AlphaFoldDB" id="A0A7S4BZK7"/>
<evidence type="ECO:0000256" key="4">
    <source>
        <dbReference type="ARBA" id="ARBA00022989"/>
    </source>
</evidence>
<feature type="transmembrane region" description="Helical" evidence="6">
    <location>
        <begin position="193"/>
        <end position="214"/>
    </location>
</feature>
<evidence type="ECO:0000256" key="5">
    <source>
        <dbReference type="ARBA" id="ARBA00023136"/>
    </source>
</evidence>